<protein>
    <submittedName>
        <fullName evidence="1">Uncharacterized protein</fullName>
    </submittedName>
</protein>
<sequence>MIFKMYAERACLCLLKQKHGRPDIRRRPVFLHANPDC</sequence>
<keyword evidence="2" id="KW-1185">Reference proteome</keyword>
<evidence type="ECO:0000313" key="1">
    <source>
        <dbReference type="EMBL" id="AJO23499.1"/>
    </source>
</evidence>
<dbReference type="Proteomes" id="UP000032024">
    <property type="component" value="Chromosome"/>
</dbReference>
<gene>
    <name evidence="1" type="ORF">SB48_HM08orf04307</name>
</gene>
<dbReference type="AlphaFoldDB" id="A0AAN0T7S0"/>
<organism evidence="1 2">
    <name type="scientific">Heyndrickxia coagulans</name>
    <name type="common">Weizmannia coagulans</name>
    <dbReference type="NCBI Taxonomy" id="1398"/>
    <lineage>
        <taxon>Bacteria</taxon>
        <taxon>Bacillati</taxon>
        <taxon>Bacillota</taxon>
        <taxon>Bacilli</taxon>
        <taxon>Bacillales</taxon>
        <taxon>Bacillaceae</taxon>
        <taxon>Heyndrickxia</taxon>
    </lineage>
</organism>
<name>A0AAN0T7S0_HEYCO</name>
<reference evidence="2" key="1">
    <citation type="submission" date="2015-01" db="EMBL/GenBank/DDBJ databases">
        <title>Comparative genome analysis of Bacillus coagulans HM-08, Clostridium butyricum HM-68, Bacillus subtilis HM-66 and Bacillus paralicheniformis BL-09.</title>
        <authorList>
            <person name="Zhang H."/>
        </authorList>
    </citation>
    <scope>NUCLEOTIDE SEQUENCE [LARGE SCALE GENOMIC DNA]</scope>
    <source>
        <strain evidence="2">HM-08</strain>
    </source>
</reference>
<evidence type="ECO:0000313" key="2">
    <source>
        <dbReference type="Proteomes" id="UP000032024"/>
    </source>
</evidence>
<accession>A0AAN0T7S0</accession>
<dbReference type="EMBL" id="CP010525">
    <property type="protein sequence ID" value="AJO23499.1"/>
    <property type="molecule type" value="Genomic_DNA"/>
</dbReference>
<proteinExistence type="predicted"/>